<dbReference type="STRING" id="1336337.A0A3N4K7N6"/>
<dbReference type="Proteomes" id="UP000276215">
    <property type="component" value="Unassembled WGS sequence"/>
</dbReference>
<dbReference type="EMBL" id="ML120370">
    <property type="protein sequence ID" value="RPB01945.1"/>
    <property type="molecule type" value="Genomic_DNA"/>
</dbReference>
<organism evidence="1 2">
    <name type="scientific">Choiromyces venosus 120613-1</name>
    <dbReference type="NCBI Taxonomy" id="1336337"/>
    <lineage>
        <taxon>Eukaryota</taxon>
        <taxon>Fungi</taxon>
        <taxon>Dikarya</taxon>
        <taxon>Ascomycota</taxon>
        <taxon>Pezizomycotina</taxon>
        <taxon>Pezizomycetes</taxon>
        <taxon>Pezizales</taxon>
        <taxon>Tuberaceae</taxon>
        <taxon>Choiromyces</taxon>
    </lineage>
</organism>
<gene>
    <name evidence="1" type="ORF">L873DRAFT_1787993</name>
</gene>
<protein>
    <submittedName>
        <fullName evidence="1">Uncharacterized protein</fullName>
    </submittedName>
</protein>
<proteinExistence type="predicted"/>
<keyword evidence="2" id="KW-1185">Reference proteome</keyword>
<reference evidence="1 2" key="1">
    <citation type="journal article" date="2018" name="Nat. Ecol. Evol.">
        <title>Pezizomycetes genomes reveal the molecular basis of ectomycorrhizal truffle lifestyle.</title>
        <authorList>
            <person name="Murat C."/>
            <person name="Payen T."/>
            <person name="Noel B."/>
            <person name="Kuo A."/>
            <person name="Morin E."/>
            <person name="Chen J."/>
            <person name="Kohler A."/>
            <person name="Krizsan K."/>
            <person name="Balestrini R."/>
            <person name="Da Silva C."/>
            <person name="Montanini B."/>
            <person name="Hainaut M."/>
            <person name="Levati E."/>
            <person name="Barry K.W."/>
            <person name="Belfiori B."/>
            <person name="Cichocki N."/>
            <person name="Clum A."/>
            <person name="Dockter R.B."/>
            <person name="Fauchery L."/>
            <person name="Guy J."/>
            <person name="Iotti M."/>
            <person name="Le Tacon F."/>
            <person name="Lindquist E.A."/>
            <person name="Lipzen A."/>
            <person name="Malagnac F."/>
            <person name="Mello A."/>
            <person name="Molinier V."/>
            <person name="Miyauchi S."/>
            <person name="Poulain J."/>
            <person name="Riccioni C."/>
            <person name="Rubini A."/>
            <person name="Sitrit Y."/>
            <person name="Splivallo R."/>
            <person name="Traeger S."/>
            <person name="Wang M."/>
            <person name="Zifcakova L."/>
            <person name="Wipf D."/>
            <person name="Zambonelli A."/>
            <person name="Paolocci F."/>
            <person name="Nowrousian M."/>
            <person name="Ottonello S."/>
            <person name="Baldrian P."/>
            <person name="Spatafora J.W."/>
            <person name="Henrissat B."/>
            <person name="Nagy L.G."/>
            <person name="Aury J.M."/>
            <person name="Wincker P."/>
            <person name="Grigoriev I.V."/>
            <person name="Bonfante P."/>
            <person name="Martin F.M."/>
        </authorList>
    </citation>
    <scope>NUCLEOTIDE SEQUENCE [LARGE SCALE GENOMIC DNA]</scope>
    <source>
        <strain evidence="1 2">120613-1</strain>
    </source>
</reference>
<evidence type="ECO:0000313" key="1">
    <source>
        <dbReference type="EMBL" id="RPB01945.1"/>
    </source>
</evidence>
<dbReference type="AlphaFoldDB" id="A0A3N4K7N6"/>
<dbReference type="OrthoDB" id="2014825at2759"/>
<name>A0A3N4K7N6_9PEZI</name>
<evidence type="ECO:0000313" key="2">
    <source>
        <dbReference type="Proteomes" id="UP000276215"/>
    </source>
</evidence>
<accession>A0A3N4K7N6</accession>
<sequence length="301" mass="33876">MVLEYPAPYSTTPKIFRSFPLRGASGDFAYGICSDLSSPHCVTDRGISGLKGGSSLVGSPPLSLFESLAKVIGWGEDPYLGDWKTSPEKDFGLLLNTEQKEILRKLHTETVGNKGARAEKAKRFTKFYNLKTEGWRRYMNELDEGGQSPLTRFTQDFIHKHQFPSSCEGKKFFVICSFPNDEDFGLGAISQAIATTLALAIRTDRILIYDPMDSPGRHFIQSPDPNTEFSSCHQSFDCIFHRITNCTYSDAVLDPETVTYPWTKPVPEIFYKTHPNSLPPVLGQAHRERFPDMTPNAAKYW</sequence>